<dbReference type="SUPFAM" id="SSF82199">
    <property type="entry name" value="SET domain"/>
    <property type="match status" value="1"/>
</dbReference>
<dbReference type="CDD" id="cd20071">
    <property type="entry name" value="SET_SMYD"/>
    <property type="match status" value="1"/>
</dbReference>
<gene>
    <name evidence="1" type="ORF">ST47_g3082</name>
</gene>
<dbReference type="InterPro" id="IPR046341">
    <property type="entry name" value="SET_dom_sf"/>
</dbReference>
<organism evidence="1 2">
    <name type="scientific">Didymella rabiei</name>
    <name type="common">Chickpea ascochyta blight fungus</name>
    <name type="synonym">Mycosphaerella rabiei</name>
    <dbReference type="NCBI Taxonomy" id="5454"/>
    <lineage>
        <taxon>Eukaryota</taxon>
        <taxon>Fungi</taxon>
        <taxon>Dikarya</taxon>
        <taxon>Ascomycota</taxon>
        <taxon>Pezizomycotina</taxon>
        <taxon>Dothideomycetes</taxon>
        <taxon>Pleosporomycetidae</taxon>
        <taxon>Pleosporales</taxon>
        <taxon>Pleosporineae</taxon>
        <taxon>Didymellaceae</taxon>
        <taxon>Ascochyta</taxon>
    </lineage>
</organism>
<dbReference type="EMBL" id="JYNV01000120">
    <property type="protein sequence ID" value="KZM25823.1"/>
    <property type="molecule type" value="Genomic_DNA"/>
</dbReference>
<accession>A0A163IMU6</accession>
<sequence length="393" mass="44127">MYRSDEPTSTTASSACSISRSSSVSSAPLVEIPSPHPTGAPTTPLFEIRNTPTAGRAVFATQSIPRGGLVWRSDDLTLSVLLREYRREVCGQCFEYEDGRDLSVRDQIVGFAFCSKECQEMWRQWNEEAGVQAWTAVEKLVKSRAKEDNEMVDADLPRPTSEEIKKAWDSVATQAALIRTAREAEQARSAQLADHGTEGNEPLPITKQHRRAVQKALQQRISPDVMSFCVSGIVWRYNSPQAWENMLALADDVTPYHSTDDLQAFVRSYLHLLAILPAPLLPLVTPETIFLFSSRDSHNSFGIRSLEDDGSEFFGYGCWPAASYFNHSCAPNVDKNRQGRVWLFSAATDIQKGDELNITYLSGEERKLSRASRMMRLKRNWGFDCRCVRCEAV</sequence>
<dbReference type="PANTHER" id="PTHR12197:SF294">
    <property type="entry name" value="POTENTIAL PROTEIN LYSINE METHYLTRANSFERASE SET6"/>
    <property type="match status" value="1"/>
</dbReference>
<evidence type="ECO:0000313" key="2">
    <source>
        <dbReference type="Proteomes" id="UP000076837"/>
    </source>
</evidence>
<reference evidence="1 2" key="1">
    <citation type="journal article" date="2016" name="Sci. Rep.">
        <title>Draft genome sequencing and secretome analysis of fungal phytopathogen Ascochyta rabiei provides insight into the necrotrophic effector repertoire.</title>
        <authorList>
            <person name="Verma S."/>
            <person name="Gazara R.K."/>
            <person name="Nizam S."/>
            <person name="Parween S."/>
            <person name="Chattopadhyay D."/>
            <person name="Verma P.K."/>
        </authorList>
    </citation>
    <scope>NUCLEOTIDE SEQUENCE [LARGE SCALE GENOMIC DNA]</scope>
    <source>
        <strain evidence="1 2">ArDII</strain>
    </source>
</reference>
<comment type="caution">
    <text evidence="1">The sequence shown here is derived from an EMBL/GenBank/DDBJ whole genome shotgun (WGS) entry which is preliminary data.</text>
</comment>
<evidence type="ECO:0000313" key="1">
    <source>
        <dbReference type="EMBL" id="KZM25823.1"/>
    </source>
</evidence>
<dbReference type="GO" id="GO:0005634">
    <property type="term" value="C:nucleus"/>
    <property type="evidence" value="ECO:0007669"/>
    <property type="project" value="TreeGrafter"/>
</dbReference>
<dbReference type="InterPro" id="IPR050869">
    <property type="entry name" value="H3K4_H4K5_MeTrfase"/>
</dbReference>
<dbReference type="PANTHER" id="PTHR12197">
    <property type="entry name" value="HISTONE-LYSINE N-METHYLTRANSFERASE SMYD"/>
    <property type="match status" value="1"/>
</dbReference>
<name>A0A163IMU6_DIDRA</name>
<dbReference type="STRING" id="5454.A0A163IMU6"/>
<dbReference type="Gene3D" id="2.170.270.10">
    <property type="entry name" value="SET domain"/>
    <property type="match status" value="1"/>
</dbReference>
<dbReference type="PROSITE" id="PS50280">
    <property type="entry name" value="SET"/>
    <property type="match status" value="1"/>
</dbReference>
<keyword evidence="2" id="KW-1185">Reference proteome</keyword>
<proteinExistence type="predicted"/>
<protein>
    <submittedName>
        <fullName evidence="1">Uncharacterized protein</fullName>
    </submittedName>
</protein>
<dbReference type="Pfam" id="PF00856">
    <property type="entry name" value="SET"/>
    <property type="match status" value="1"/>
</dbReference>
<dbReference type="InterPro" id="IPR001214">
    <property type="entry name" value="SET_dom"/>
</dbReference>
<dbReference type="AlphaFoldDB" id="A0A163IMU6"/>
<dbReference type="OrthoDB" id="1028014at2759"/>
<dbReference type="Proteomes" id="UP000076837">
    <property type="component" value="Unassembled WGS sequence"/>
</dbReference>